<evidence type="ECO:0000256" key="3">
    <source>
        <dbReference type="ARBA" id="ARBA00022679"/>
    </source>
</evidence>
<dbReference type="AlphaFoldDB" id="A0A5D3FYB6"/>
<keyword evidence="4" id="KW-0949">S-adenosyl-L-methionine</keyword>
<feature type="domain" description="B12-binding" evidence="9">
    <location>
        <begin position="7"/>
        <end position="133"/>
    </location>
</feature>
<sequence>MRVKMILPALTEATSPFFRPIKYSLFPPLGLATLAGYLDPDDEVTLTDEHVQRVDTSDEPDLVVIQVYITSARRSYELADLYRARGAYVCLGGLHVTSLPNEASAHADTVFLGPGEDTWPRFLADFRAGRPAPRYESTERTLAALPPIRRDLIARERYLVPNSIVVSRGCPHVCDFCYKEAFFEGGKSFYTQTVDAALAEIDRLPGRHLYFLDDHLFGNARFASALFDGMRGMGRLWQAAGTVQAVLRPGLLEKAVESGLRSLFVGFETVNAANLTEQRKWQNIDRDYDAVVRRLHDNGVMVNGSFVFGMDEDDPGVFDRTVEWAVGRGIETATFHILTPYPGTRLYDRMAKAGRLLHSDWSSYDTRTVVFKPAKMTPQQLEDGYQRAYRDFYRWGSILRGAATKPTLRGKARHAAYAGGWKKFEPAWDLVIRAKRAGRALPILEAVLSGFGARPARTADSIPEGRCVSAPSRSRLGRARRWASPGGSPSGSPGERSRGASRSGGRRPVPADQGAHPRGDG</sequence>
<evidence type="ECO:0000256" key="8">
    <source>
        <dbReference type="SAM" id="MobiDB-lite"/>
    </source>
</evidence>
<dbReference type="InterPro" id="IPR007197">
    <property type="entry name" value="rSAM"/>
</dbReference>
<dbReference type="SMART" id="SM00729">
    <property type="entry name" value="Elp3"/>
    <property type="match status" value="1"/>
</dbReference>
<dbReference type="Pfam" id="PF02310">
    <property type="entry name" value="B12-binding"/>
    <property type="match status" value="1"/>
</dbReference>
<dbReference type="PANTHER" id="PTHR43409">
    <property type="entry name" value="ANAEROBIC MAGNESIUM-PROTOPORPHYRIN IX MONOMETHYL ESTER CYCLASE-RELATED"/>
    <property type="match status" value="1"/>
</dbReference>
<dbReference type="SFLD" id="SFLDS00029">
    <property type="entry name" value="Radical_SAM"/>
    <property type="match status" value="1"/>
</dbReference>
<organism evidence="11 12">
    <name type="scientific">Actinomadura decatromicini</name>
    <dbReference type="NCBI Taxonomy" id="2604572"/>
    <lineage>
        <taxon>Bacteria</taxon>
        <taxon>Bacillati</taxon>
        <taxon>Actinomycetota</taxon>
        <taxon>Actinomycetes</taxon>
        <taxon>Streptosporangiales</taxon>
        <taxon>Thermomonosporaceae</taxon>
        <taxon>Actinomadura</taxon>
    </lineage>
</organism>
<keyword evidence="6" id="KW-0408">Iron</keyword>
<evidence type="ECO:0000256" key="7">
    <source>
        <dbReference type="ARBA" id="ARBA00023014"/>
    </source>
</evidence>
<evidence type="ECO:0000259" key="9">
    <source>
        <dbReference type="PROSITE" id="PS51332"/>
    </source>
</evidence>
<dbReference type="GO" id="GO:0051539">
    <property type="term" value="F:4 iron, 4 sulfur cluster binding"/>
    <property type="evidence" value="ECO:0007669"/>
    <property type="project" value="UniProtKB-KW"/>
</dbReference>
<evidence type="ECO:0000313" key="11">
    <source>
        <dbReference type="EMBL" id="TYK52720.1"/>
    </source>
</evidence>
<proteinExistence type="predicted"/>
<keyword evidence="2" id="KW-0489">Methyltransferase</keyword>
<keyword evidence="7" id="KW-0411">Iron-sulfur</keyword>
<evidence type="ECO:0000313" key="12">
    <source>
        <dbReference type="Proteomes" id="UP000323505"/>
    </source>
</evidence>
<dbReference type="GO" id="GO:0005829">
    <property type="term" value="C:cytosol"/>
    <property type="evidence" value="ECO:0007669"/>
    <property type="project" value="TreeGrafter"/>
</dbReference>
<feature type="compositionally biased region" description="Low complexity" evidence="8">
    <location>
        <begin position="482"/>
        <end position="508"/>
    </location>
</feature>
<evidence type="ECO:0000256" key="5">
    <source>
        <dbReference type="ARBA" id="ARBA00022723"/>
    </source>
</evidence>
<keyword evidence="12" id="KW-1185">Reference proteome</keyword>
<dbReference type="InterPro" id="IPR025274">
    <property type="entry name" value="DUF4070"/>
</dbReference>
<dbReference type="InterPro" id="IPR006158">
    <property type="entry name" value="Cobalamin-bd"/>
</dbReference>
<dbReference type="PROSITE" id="PS51918">
    <property type="entry name" value="RADICAL_SAM"/>
    <property type="match status" value="1"/>
</dbReference>
<dbReference type="GO" id="GO:0046872">
    <property type="term" value="F:metal ion binding"/>
    <property type="evidence" value="ECO:0007669"/>
    <property type="project" value="UniProtKB-KW"/>
</dbReference>
<dbReference type="InterPro" id="IPR051198">
    <property type="entry name" value="BchE-like"/>
</dbReference>
<dbReference type="Proteomes" id="UP000323505">
    <property type="component" value="Unassembled WGS sequence"/>
</dbReference>
<evidence type="ECO:0000256" key="1">
    <source>
        <dbReference type="ARBA" id="ARBA00001966"/>
    </source>
</evidence>
<keyword evidence="5" id="KW-0479">Metal-binding</keyword>
<feature type="domain" description="Radical SAM core" evidence="10">
    <location>
        <begin position="156"/>
        <end position="386"/>
    </location>
</feature>
<dbReference type="CDD" id="cd01335">
    <property type="entry name" value="Radical_SAM"/>
    <property type="match status" value="1"/>
</dbReference>
<evidence type="ECO:0000256" key="2">
    <source>
        <dbReference type="ARBA" id="ARBA00022603"/>
    </source>
</evidence>
<dbReference type="CDD" id="cd02068">
    <property type="entry name" value="radical_SAM_B12_BD"/>
    <property type="match status" value="1"/>
</dbReference>
<dbReference type="Pfam" id="PF13282">
    <property type="entry name" value="DUF4070"/>
    <property type="match status" value="1"/>
</dbReference>
<name>A0A5D3FYB6_9ACTN</name>
<dbReference type="InterPro" id="IPR006638">
    <property type="entry name" value="Elp3/MiaA/NifB-like_rSAM"/>
</dbReference>
<dbReference type="SFLD" id="SFLDG01082">
    <property type="entry name" value="B12-binding_domain_containing"/>
    <property type="match status" value="1"/>
</dbReference>
<evidence type="ECO:0000256" key="6">
    <source>
        <dbReference type="ARBA" id="ARBA00023004"/>
    </source>
</evidence>
<dbReference type="GO" id="GO:0003824">
    <property type="term" value="F:catalytic activity"/>
    <property type="evidence" value="ECO:0007669"/>
    <property type="project" value="InterPro"/>
</dbReference>
<evidence type="ECO:0000259" key="10">
    <source>
        <dbReference type="PROSITE" id="PS51918"/>
    </source>
</evidence>
<dbReference type="SUPFAM" id="SSF102114">
    <property type="entry name" value="Radical SAM enzymes"/>
    <property type="match status" value="1"/>
</dbReference>
<feature type="region of interest" description="Disordered" evidence="8">
    <location>
        <begin position="455"/>
        <end position="521"/>
    </location>
</feature>
<dbReference type="PROSITE" id="PS51332">
    <property type="entry name" value="B12_BINDING"/>
    <property type="match status" value="1"/>
</dbReference>
<keyword evidence="3" id="KW-0808">Transferase</keyword>
<accession>A0A5D3FYB6</accession>
<dbReference type="EMBL" id="VSRQ01000001">
    <property type="protein sequence ID" value="TYK52720.1"/>
    <property type="molecule type" value="Genomic_DNA"/>
</dbReference>
<dbReference type="PANTHER" id="PTHR43409:SF7">
    <property type="entry name" value="BLL1977 PROTEIN"/>
    <property type="match status" value="1"/>
</dbReference>
<evidence type="ECO:0000256" key="4">
    <source>
        <dbReference type="ARBA" id="ARBA00022691"/>
    </source>
</evidence>
<dbReference type="SFLD" id="SFLDG01123">
    <property type="entry name" value="methyltransferase_(Class_B)"/>
    <property type="match status" value="1"/>
</dbReference>
<comment type="cofactor">
    <cofactor evidence="1">
        <name>[4Fe-4S] cluster</name>
        <dbReference type="ChEBI" id="CHEBI:49883"/>
    </cofactor>
</comment>
<dbReference type="InterPro" id="IPR034466">
    <property type="entry name" value="Methyltransferase_Class_B"/>
</dbReference>
<dbReference type="Gene3D" id="3.40.50.280">
    <property type="entry name" value="Cobalamin-binding domain"/>
    <property type="match status" value="1"/>
</dbReference>
<dbReference type="InterPro" id="IPR058240">
    <property type="entry name" value="rSAM_sf"/>
</dbReference>
<dbReference type="GO" id="GO:0031419">
    <property type="term" value="F:cobalamin binding"/>
    <property type="evidence" value="ECO:0007669"/>
    <property type="project" value="InterPro"/>
</dbReference>
<reference evidence="11 12" key="1">
    <citation type="submission" date="2019-08" db="EMBL/GenBank/DDBJ databases">
        <title>Actinomadura sp. nov. CYP1-5 isolated from mountain soil.</title>
        <authorList>
            <person name="Songsumanus A."/>
            <person name="Kuncharoen N."/>
            <person name="Kudo T."/>
            <person name="Yuki M."/>
            <person name="Igarashi Y."/>
            <person name="Tanasupawat S."/>
        </authorList>
    </citation>
    <scope>NUCLEOTIDE SEQUENCE [LARGE SCALE GENOMIC DNA]</scope>
    <source>
        <strain evidence="11 12">CYP1-5</strain>
    </source>
</reference>
<gene>
    <name evidence="11" type="ORF">FXF68_02855</name>
</gene>
<comment type="caution">
    <text evidence="11">The sequence shown here is derived from an EMBL/GenBank/DDBJ whole genome shotgun (WGS) entry which is preliminary data.</text>
</comment>
<protein>
    <submittedName>
        <fullName evidence="11">B12-binding domain-containing radical SAM protein</fullName>
    </submittedName>
</protein>